<dbReference type="Proteomes" id="UP000014541">
    <property type="component" value="Unassembled WGS sequence"/>
</dbReference>
<dbReference type="HOGENOM" id="CLU_044237_1_1_12"/>
<dbReference type="STRING" id="1125699.HMPREF9194_00928"/>
<dbReference type="GO" id="GO:0005524">
    <property type="term" value="F:ATP binding"/>
    <property type="evidence" value="ECO:0007669"/>
    <property type="project" value="UniProtKB-KW"/>
</dbReference>
<name>S3K150_TREMA</name>
<dbReference type="eggNOG" id="COG1564">
    <property type="taxonomic scope" value="Bacteria"/>
</dbReference>
<dbReference type="EMBL" id="ATFF01000006">
    <property type="protein sequence ID" value="EPF30611.1"/>
    <property type="molecule type" value="Genomic_DNA"/>
</dbReference>
<comment type="caution">
    <text evidence="6">The sequence shown here is derived from an EMBL/GenBank/DDBJ whole genome shotgun (WGS) entry which is preliminary data.</text>
</comment>
<dbReference type="PANTHER" id="PTHR41299">
    <property type="entry name" value="THIAMINE PYROPHOSPHOKINASE"/>
    <property type="match status" value="1"/>
</dbReference>
<gene>
    <name evidence="6" type="ORF">HMPREF9194_00928</name>
</gene>
<dbReference type="GO" id="GO:0004788">
    <property type="term" value="F:thiamine diphosphokinase activity"/>
    <property type="evidence" value="ECO:0007669"/>
    <property type="project" value="InterPro"/>
</dbReference>
<reference evidence="6 7" key="1">
    <citation type="submission" date="2013-04" db="EMBL/GenBank/DDBJ databases">
        <title>The Genome Sequence of Treponema maltophilum ATCC 51939.</title>
        <authorList>
            <consortium name="The Broad Institute Genomics Platform"/>
            <person name="Earl A."/>
            <person name="Ward D."/>
            <person name="Feldgarden M."/>
            <person name="Gevers D."/>
            <person name="Leonetti C."/>
            <person name="Blanton J.M."/>
            <person name="Dewhirst F.E."/>
            <person name="Izard J."/>
            <person name="Walker B."/>
            <person name="Young S."/>
            <person name="Zeng Q."/>
            <person name="Gargeya S."/>
            <person name="Fitzgerald M."/>
            <person name="Haas B."/>
            <person name="Abouelleil A."/>
            <person name="Allen A.W."/>
            <person name="Alvarado L."/>
            <person name="Arachchi H.M."/>
            <person name="Berlin A.M."/>
            <person name="Chapman S.B."/>
            <person name="Gainer-Dewar J."/>
            <person name="Goldberg J."/>
            <person name="Griggs A."/>
            <person name="Gujja S."/>
            <person name="Hansen M."/>
            <person name="Howarth C."/>
            <person name="Imamovic A."/>
            <person name="Ireland A."/>
            <person name="Larimer J."/>
            <person name="McCowan C."/>
            <person name="Murphy C."/>
            <person name="Pearson M."/>
            <person name="Poon T.W."/>
            <person name="Priest M."/>
            <person name="Roberts A."/>
            <person name="Saif S."/>
            <person name="Shea T."/>
            <person name="Sisk P."/>
            <person name="Sykes S."/>
            <person name="Wortman J."/>
            <person name="Nusbaum C."/>
            <person name="Birren B."/>
        </authorList>
    </citation>
    <scope>NUCLEOTIDE SEQUENCE [LARGE SCALE GENOMIC DNA]</scope>
    <source>
        <strain evidence="6 7">ATCC 51939</strain>
    </source>
</reference>
<evidence type="ECO:0000313" key="7">
    <source>
        <dbReference type="Proteomes" id="UP000014541"/>
    </source>
</evidence>
<keyword evidence="1" id="KW-0808">Transferase</keyword>
<keyword evidence="3 6" id="KW-0418">Kinase</keyword>
<evidence type="ECO:0000259" key="5">
    <source>
        <dbReference type="Pfam" id="PF04263"/>
    </source>
</evidence>
<keyword evidence="2" id="KW-0547">Nucleotide-binding</keyword>
<dbReference type="InterPro" id="IPR036759">
    <property type="entry name" value="TPK_catalytic_sf"/>
</dbReference>
<keyword evidence="7" id="KW-1185">Reference proteome</keyword>
<dbReference type="GO" id="GO:0009229">
    <property type="term" value="P:thiamine diphosphate biosynthetic process"/>
    <property type="evidence" value="ECO:0007669"/>
    <property type="project" value="InterPro"/>
</dbReference>
<dbReference type="PATRIC" id="fig|1125699.3.peg.950"/>
<dbReference type="InterPro" id="IPR007371">
    <property type="entry name" value="TPK_catalytic"/>
</dbReference>
<dbReference type="Gene3D" id="3.40.50.10240">
    <property type="entry name" value="Thiamin pyrophosphokinase, catalytic domain"/>
    <property type="match status" value="1"/>
</dbReference>
<sequence>MISVLIFTGGLHPSKSDFKRCIKQFARPSFVIAADSGLACAHRFGYKPDLIVGDMDSLVPASALDEYPDEKILRFKRDKDDSDTVIALKEAIAYPQSDPDKSVQCAQGNSTPYRREELFIILCGGDGGRLDHLLGIVKQFETPVYPDLWLCREQTVYNLRSGADGSPRVLHLDSQQCKEYVSVFPVHGLCSGALLKSEGLVWPLEKVDWHNGAFSLSNRACDDYVLHKKDVVLTAEKGAFIVIAPY</sequence>
<dbReference type="Pfam" id="PF04263">
    <property type="entry name" value="TPK_catalytic"/>
    <property type="match status" value="1"/>
</dbReference>
<evidence type="ECO:0000313" key="6">
    <source>
        <dbReference type="EMBL" id="EPF30611.1"/>
    </source>
</evidence>
<dbReference type="InterPro" id="IPR006282">
    <property type="entry name" value="Thi_PPkinase"/>
</dbReference>
<accession>S3K150</accession>
<evidence type="ECO:0000256" key="2">
    <source>
        <dbReference type="ARBA" id="ARBA00022741"/>
    </source>
</evidence>
<protein>
    <submittedName>
        <fullName evidence="6">Thiamine pyrophosphokinase</fullName>
    </submittedName>
</protein>
<dbReference type="GO" id="GO:0006772">
    <property type="term" value="P:thiamine metabolic process"/>
    <property type="evidence" value="ECO:0007669"/>
    <property type="project" value="InterPro"/>
</dbReference>
<dbReference type="AlphaFoldDB" id="S3K150"/>
<evidence type="ECO:0000256" key="1">
    <source>
        <dbReference type="ARBA" id="ARBA00022679"/>
    </source>
</evidence>
<dbReference type="PANTHER" id="PTHR41299:SF1">
    <property type="entry name" value="THIAMINE PYROPHOSPHOKINASE"/>
    <property type="match status" value="1"/>
</dbReference>
<dbReference type="RefSeq" id="WP_016525222.1">
    <property type="nucleotide sequence ID" value="NZ_KE332518.1"/>
</dbReference>
<dbReference type="OrthoDB" id="9804377at2"/>
<dbReference type="SUPFAM" id="SSF63999">
    <property type="entry name" value="Thiamin pyrophosphokinase, catalytic domain"/>
    <property type="match status" value="1"/>
</dbReference>
<feature type="domain" description="Thiamin pyrophosphokinase catalytic" evidence="5">
    <location>
        <begin position="28"/>
        <end position="140"/>
    </location>
</feature>
<organism evidence="6 7">
    <name type="scientific">Treponema maltophilum ATCC 51939</name>
    <dbReference type="NCBI Taxonomy" id="1125699"/>
    <lineage>
        <taxon>Bacteria</taxon>
        <taxon>Pseudomonadati</taxon>
        <taxon>Spirochaetota</taxon>
        <taxon>Spirochaetia</taxon>
        <taxon>Spirochaetales</taxon>
        <taxon>Treponemataceae</taxon>
        <taxon>Treponema</taxon>
    </lineage>
</organism>
<dbReference type="CDD" id="cd07995">
    <property type="entry name" value="TPK"/>
    <property type="match status" value="1"/>
</dbReference>
<dbReference type="InterPro" id="IPR053149">
    <property type="entry name" value="TPK"/>
</dbReference>
<proteinExistence type="predicted"/>
<evidence type="ECO:0000256" key="3">
    <source>
        <dbReference type="ARBA" id="ARBA00022777"/>
    </source>
</evidence>
<evidence type="ECO:0000256" key="4">
    <source>
        <dbReference type="ARBA" id="ARBA00022840"/>
    </source>
</evidence>
<dbReference type="GO" id="GO:0016301">
    <property type="term" value="F:kinase activity"/>
    <property type="evidence" value="ECO:0007669"/>
    <property type="project" value="UniProtKB-KW"/>
</dbReference>
<keyword evidence="4" id="KW-0067">ATP-binding</keyword>